<dbReference type="PANTHER" id="PTHR42924:SF3">
    <property type="entry name" value="POLYMERASE_HISTIDINOL PHOSPHATASE N-TERMINAL DOMAIN-CONTAINING PROTEIN"/>
    <property type="match status" value="1"/>
</dbReference>
<organism evidence="2 3">
    <name type="scientific">Butyrivibrio fibrisolvens</name>
    <dbReference type="NCBI Taxonomy" id="831"/>
    <lineage>
        <taxon>Bacteria</taxon>
        <taxon>Bacillati</taxon>
        <taxon>Bacillota</taxon>
        <taxon>Clostridia</taxon>
        <taxon>Lachnospirales</taxon>
        <taxon>Lachnospiraceae</taxon>
        <taxon>Butyrivibrio</taxon>
    </lineage>
</organism>
<evidence type="ECO:0000313" key="2">
    <source>
        <dbReference type="EMBL" id="PWT28721.1"/>
    </source>
</evidence>
<proteinExistence type="predicted"/>
<dbReference type="Pfam" id="PF02811">
    <property type="entry name" value="PHP"/>
    <property type="match status" value="1"/>
</dbReference>
<comment type="caution">
    <text evidence="2">The sequence shown here is derived from an EMBL/GenBank/DDBJ whole genome shotgun (WGS) entry which is preliminary data.</text>
</comment>
<name>A0A317G6J6_BUTFI</name>
<dbReference type="CDD" id="cd07432">
    <property type="entry name" value="PHP_HisPPase"/>
    <property type="match status" value="1"/>
</dbReference>
<gene>
    <name evidence="2" type="ORF">CPT75_17190</name>
</gene>
<dbReference type="PANTHER" id="PTHR42924">
    <property type="entry name" value="EXONUCLEASE"/>
    <property type="match status" value="1"/>
</dbReference>
<evidence type="ECO:0000259" key="1">
    <source>
        <dbReference type="Pfam" id="PF02811"/>
    </source>
</evidence>
<dbReference type="GO" id="GO:0035312">
    <property type="term" value="F:5'-3' DNA exonuclease activity"/>
    <property type="evidence" value="ECO:0007669"/>
    <property type="project" value="TreeGrafter"/>
</dbReference>
<evidence type="ECO:0000313" key="3">
    <source>
        <dbReference type="Proteomes" id="UP000245488"/>
    </source>
</evidence>
<dbReference type="Gene3D" id="3.20.20.140">
    <property type="entry name" value="Metal-dependent hydrolases"/>
    <property type="match status" value="1"/>
</dbReference>
<protein>
    <recommendedName>
        <fullName evidence="1">PHP domain-containing protein</fullName>
    </recommendedName>
</protein>
<feature type="domain" description="PHP" evidence="1">
    <location>
        <begin position="14"/>
        <end position="95"/>
    </location>
</feature>
<dbReference type="Proteomes" id="UP000245488">
    <property type="component" value="Chromosome"/>
</dbReference>
<dbReference type="RefSeq" id="WP_110073804.1">
    <property type="nucleotide sequence ID" value="NZ_CM009896.1"/>
</dbReference>
<dbReference type="SUPFAM" id="SSF89550">
    <property type="entry name" value="PHP domain-like"/>
    <property type="match status" value="1"/>
</dbReference>
<dbReference type="InterPro" id="IPR052018">
    <property type="entry name" value="PHP_domain"/>
</dbReference>
<accession>A0A317G6J6</accession>
<dbReference type="InterPro" id="IPR004013">
    <property type="entry name" value="PHP_dom"/>
</dbReference>
<reference evidence="2 3" key="1">
    <citation type="submission" date="2017-09" db="EMBL/GenBank/DDBJ databases">
        <title>High-quality draft genome sequence of Butyrivibrio fibrisolvens INBov1, isolated from cow rumen.</title>
        <authorList>
            <person name="Rodriguez Hernaez J."/>
            <person name="Rivarola M."/>
            <person name="Paniego N."/>
            <person name="Cravero S."/>
            <person name="Ceron Cucchi M."/>
            <person name="Martinez M.C."/>
        </authorList>
    </citation>
    <scope>NUCLEOTIDE SEQUENCE [LARGE SCALE GENOMIC DNA]</scope>
    <source>
        <strain evidence="2 3">INBov1</strain>
    </source>
</reference>
<dbReference type="EMBL" id="NXNG01000001">
    <property type="protein sequence ID" value="PWT28721.1"/>
    <property type="molecule type" value="Genomic_DNA"/>
</dbReference>
<dbReference type="GO" id="GO:0004534">
    <property type="term" value="F:5'-3' RNA exonuclease activity"/>
    <property type="evidence" value="ECO:0007669"/>
    <property type="project" value="TreeGrafter"/>
</dbReference>
<keyword evidence="3" id="KW-1185">Reference proteome</keyword>
<dbReference type="InterPro" id="IPR016195">
    <property type="entry name" value="Pol/histidinol_Pase-like"/>
</dbReference>
<dbReference type="AlphaFoldDB" id="A0A317G6J6"/>
<sequence length="273" mass="31384">MSFESEKYKYKYEVHMHTAQSSACGKTDGRDYIKKFKELGYDGMIITDHFFRGNTRPSRHLPWSEYIDEFCKGYEAAKEEGDKQGFKVFFGWEENQHGDEYLTYGPDKDWLKAHPEIRDADHLEYMKLIHEAGGLIVQAHPFRERGYLSDIYLHPYQCDAMEACNYGNPEYQDILAYNFCKDRGITMTSGTDLHDVNVLEGSCAGMLFEKPIESIYDYVDAIKSGTGFMPLIPNERKIMTADTANTLPMTLFDEANHGSSVELGDLFPNYKQA</sequence>